<proteinExistence type="predicted"/>
<feature type="coiled-coil region" evidence="1">
    <location>
        <begin position="233"/>
        <end position="260"/>
    </location>
</feature>
<keyword evidence="2" id="KW-1133">Transmembrane helix</keyword>
<keyword evidence="1" id="KW-0175">Coiled coil</keyword>
<feature type="transmembrane region" description="Helical" evidence="2">
    <location>
        <begin position="306"/>
        <end position="327"/>
    </location>
</feature>
<gene>
    <name evidence="3" type="ORF">CCHR01_12117</name>
</gene>
<keyword evidence="2" id="KW-0472">Membrane</keyword>
<dbReference type="AlphaFoldDB" id="A0AAD9ACT2"/>
<organism evidence="3 4">
    <name type="scientific">Colletotrichum chrysophilum</name>
    <dbReference type="NCBI Taxonomy" id="1836956"/>
    <lineage>
        <taxon>Eukaryota</taxon>
        <taxon>Fungi</taxon>
        <taxon>Dikarya</taxon>
        <taxon>Ascomycota</taxon>
        <taxon>Pezizomycotina</taxon>
        <taxon>Sordariomycetes</taxon>
        <taxon>Hypocreomycetidae</taxon>
        <taxon>Glomerellales</taxon>
        <taxon>Glomerellaceae</taxon>
        <taxon>Colletotrichum</taxon>
        <taxon>Colletotrichum gloeosporioides species complex</taxon>
    </lineage>
</organism>
<sequence length="406" mass="46098">MPSFAWRSDAVFLQDTRSTVDHHPIRQSTELSFLSRTPQPIVSMDYLHEFQTSICLTGRSTSSWTAVCLVDSYFEETADPGNDYLMSEYDEADEGGHKSRNLAQRNVNSNRLSRLDPREYFLRIVKRRISRTKEEWINTSYKIQSSIHSGIYDSPIPVTPRSSSLGSANEKATLIENAEAWFRQTSRLLSRLIAVLSKSNDAWHKFVQRDLDLLNKEADHKTVVGIDGCLCCISDSIEEMETVLESMIQLERELENFQRKLSFHVAVDGGRAIKLQQWNVTILQFVSPMALAGSIMQAGLVVGDAYVWFLFLTVLLTSLTFSLSWFVRKWESFTSPLLSPDPTLQLSSQEVRIREREPFQPVLDAATRLPSSPDPMAQQAVAELKLGGKRFSPMVSTESSTKLLWM</sequence>
<evidence type="ECO:0000313" key="4">
    <source>
        <dbReference type="Proteomes" id="UP001243330"/>
    </source>
</evidence>
<name>A0AAD9ACT2_9PEZI</name>
<keyword evidence="4" id="KW-1185">Reference proteome</keyword>
<evidence type="ECO:0000256" key="1">
    <source>
        <dbReference type="SAM" id="Coils"/>
    </source>
</evidence>
<dbReference type="EMBL" id="JAQOWY010000279">
    <property type="protein sequence ID" value="KAK1845262.1"/>
    <property type="molecule type" value="Genomic_DNA"/>
</dbReference>
<reference evidence="3" key="1">
    <citation type="submission" date="2023-01" db="EMBL/GenBank/DDBJ databases">
        <title>Colletotrichum chrysophilum M932 genome sequence.</title>
        <authorList>
            <person name="Baroncelli R."/>
        </authorList>
    </citation>
    <scope>NUCLEOTIDE SEQUENCE</scope>
    <source>
        <strain evidence="3">M932</strain>
    </source>
</reference>
<keyword evidence="2" id="KW-0812">Transmembrane</keyword>
<evidence type="ECO:0000256" key="2">
    <source>
        <dbReference type="SAM" id="Phobius"/>
    </source>
</evidence>
<comment type="caution">
    <text evidence="3">The sequence shown here is derived from an EMBL/GenBank/DDBJ whole genome shotgun (WGS) entry which is preliminary data.</text>
</comment>
<evidence type="ECO:0000313" key="3">
    <source>
        <dbReference type="EMBL" id="KAK1845262.1"/>
    </source>
</evidence>
<accession>A0AAD9ACT2</accession>
<protein>
    <submittedName>
        <fullName evidence="3">Uncharacterized protein</fullName>
    </submittedName>
</protein>
<dbReference type="Proteomes" id="UP001243330">
    <property type="component" value="Unassembled WGS sequence"/>
</dbReference>